<evidence type="ECO:0000256" key="5">
    <source>
        <dbReference type="ARBA" id="ARBA00022605"/>
    </source>
</evidence>
<comment type="pathway">
    <text evidence="2 10">Amino-acid biosynthesis; L-methionine biosynthesis via de novo pathway; L-methionine from L-homocysteine (MetE route): step 1/1.</text>
</comment>
<accession>A0ABU9AXY8</accession>
<dbReference type="CDD" id="cd03312">
    <property type="entry name" value="CIMS_N_terminal_like"/>
    <property type="match status" value="1"/>
</dbReference>
<comment type="similarity">
    <text evidence="3 10">Belongs to the vitamin-B12 independent methionine synthase family.</text>
</comment>
<keyword evidence="10" id="KW-0677">Repeat</keyword>
<feature type="binding site" evidence="10">
    <location>
        <begin position="428"/>
        <end position="430"/>
    </location>
    <ligand>
        <name>L-homocysteine</name>
        <dbReference type="ChEBI" id="CHEBI:58199"/>
    </ligand>
</feature>
<feature type="domain" description="Cobalamin-independent methionine synthase MetE C-terminal/archaeal" evidence="11">
    <location>
        <begin position="423"/>
        <end position="745"/>
    </location>
</feature>
<feature type="binding site" evidence="10">
    <location>
        <position position="596"/>
    </location>
    <ligand>
        <name>L-homocysteine</name>
        <dbReference type="ChEBI" id="CHEBI:58199"/>
    </ligand>
</feature>
<dbReference type="NCBIfam" id="TIGR01371">
    <property type="entry name" value="met_syn_B12ind"/>
    <property type="match status" value="1"/>
</dbReference>
<keyword evidence="5 10" id="KW-0028">Amino-acid biosynthesis</keyword>
<evidence type="ECO:0000313" key="13">
    <source>
        <dbReference type="EMBL" id="MEK7952632.1"/>
    </source>
</evidence>
<feature type="binding site" evidence="10">
    <location>
        <position position="558"/>
    </location>
    <ligand>
        <name>5-methyltetrahydropteroyltri-L-glutamate</name>
        <dbReference type="ChEBI" id="CHEBI:58207"/>
    </ligand>
</feature>
<feature type="binding site" evidence="10">
    <location>
        <position position="662"/>
    </location>
    <ligand>
        <name>Zn(2+)</name>
        <dbReference type="ChEBI" id="CHEBI:29105"/>
        <note>catalytic</note>
    </ligand>
</feature>
<evidence type="ECO:0000256" key="10">
    <source>
        <dbReference type="HAMAP-Rule" id="MF_00172"/>
    </source>
</evidence>
<feature type="binding site" evidence="10">
    <location>
        <position position="640"/>
    </location>
    <ligand>
        <name>Zn(2+)</name>
        <dbReference type="ChEBI" id="CHEBI:29105"/>
        <note>catalytic</note>
    </ligand>
</feature>
<comment type="catalytic activity">
    <reaction evidence="10">
        <text>5-methyltetrahydropteroyltri-L-glutamate + L-homocysteine = tetrahydropteroyltri-L-glutamate + L-methionine</text>
        <dbReference type="Rhea" id="RHEA:21196"/>
        <dbReference type="ChEBI" id="CHEBI:57844"/>
        <dbReference type="ChEBI" id="CHEBI:58140"/>
        <dbReference type="ChEBI" id="CHEBI:58199"/>
        <dbReference type="ChEBI" id="CHEBI:58207"/>
        <dbReference type="EC" id="2.1.1.14"/>
    </reaction>
</comment>
<dbReference type="EC" id="2.1.1.14" evidence="10"/>
<reference evidence="13 14" key="1">
    <citation type="submission" date="2024-04" db="EMBL/GenBank/DDBJ databases">
        <title>Luteolibacter sp. isolated from soil.</title>
        <authorList>
            <person name="An J."/>
        </authorList>
    </citation>
    <scope>NUCLEOTIDE SEQUENCE [LARGE SCALE GENOMIC DNA]</scope>
    <source>
        <strain evidence="13 14">Y139</strain>
    </source>
</reference>
<feature type="binding site" evidence="10">
    <location>
        <position position="723"/>
    </location>
    <ligand>
        <name>Zn(2+)</name>
        <dbReference type="ChEBI" id="CHEBI:29105"/>
        <note>catalytic</note>
    </ligand>
</feature>
<dbReference type="Pfam" id="PF08267">
    <property type="entry name" value="Meth_synt_1"/>
    <property type="match status" value="1"/>
</dbReference>
<feature type="binding site" evidence="10">
    <location>
        <position position="596"/>
    </location>
    <ligand>
        <name>L-methionine</name>
        <dbReference type="ChEBI" id="CHEBI:57844"/>
    </ligand>
</feature>
<dbReference type="Proteomes" id="UP001371305">
    <property type="component" value="Unassembled WGS sequence"/>
</dbReference>
<proteinExistence type="inferred from homology"/>
<protein>
    <recommendedName>
        <fullName evidence="10">5-methyltetrahydropteroyltriglutamate--homocysteine methyltransferase</fullName>
        <ecNumber evidence="10">2.1.1.14</ecNumber>
    </recommendedName>
    <alternativeName>
        <fullName evidence="10">Cobalamin-independent methionine synthase</fullName>
    </alternativeName>
    <alternativeName>
        <fullName evidence="10">Methionine synthase, vitamin-B12 independent isozyme</fullName>
    </alternativeName>
</protein>
<evidence type="ECO:0000256" key="8">
    <source>
        <dbReference type="ARBA" id="ARBA00022833"/>
    </source>
</evidence>
<dbReference type="Pfam" id="PF01717">
    <property type="entry name" value="Meth_synt_2"/>
    <property type="match status" value="1"/>
</dbReference>
<feature type="binding site" evidence="10">
    <location>
        <begin position="17"/>
        <end position="20"/>
    </location>
    <ligand>
        <name>5-methyltetrahydropteroyltri-L-glutamate</name>
        <dbReference type="ChEBI" id="CHEBI:58207"/>
    </ligand>
</feature>
<evidence type="ECO:0000256" key="7">
    <source>
        <dbReference type="ARBA" id="ARBA00022723"/>
    </source>
</evidence>
<feature type="domain" description="Cobalamin-independent methionine synthase MetE N-terminal" evidence="12">
    <location>
        <begin position="5"/>
        <end position="308"/>
    </location>
</feature>
<dbReference type="PIRSF" id="PIRSF000382">
    <property type="entry name" value="MeTrfase_B12_ind"/>
    <property type="match status" value="1"/>
</dbReference>
<feature type="binding site" evidence="10">
    <location>
        <begin position="512"/>
        <end position="513"/>
    </location>
    <ligand>
        <name>5-methyltetrahydropteroyltri-L-glutamate</name>
        <dbReference type="ChEBI" id="CHEBI:58207"/>
    </ligand>
</feature>
<dbReference type="SUPFAM" id="SSF51726">
    <property type="entry name" value="UROD/MetE-like"/>
    <property type="match status" value="2"/>
</dbReference>
<feature type="binding site" evidence="10">
    <location>
        <position position="602"/>
    </location>
    <ligand>
        <name>5-methyltetrahydropteroyltri-L-glutamate</name>
        <dbReference type="ChEBI" id="CHEBI:58207"/>
    </ligand>
</feature>
<dbReference type="EMBL" id="JBBUKT010000008">
    <property type="protein sequence ID" value="MEK7952632.1"/>
    <property type="molecule type" value="Genomic_DNA"/>
</dbReference>
<sequence>MNATTHVSGYPRIGAKRELKQALEAFWGGKLDAAGLDDLAKELRLRHWQEQAGLSFVTTNDFSLYDGMLDLACTFGAIPERFGPAESPMTLERYFRMARGRSRQGSAPDVVPLELTKWFDTNYHYLVPELQPEQSFRFAWDKAVRETKEAIAAGFTPKPVVIGPVTFLALSKMEGGDPLSLISRLVPVYRELLQALAEAGAEWVEISEPILASRRDEAVLSALEEAWDELRPAAPLKLLLAVPFGRLGDALPRVCALGFDGLHVDATRAAADLPWLHANFPKDRALSLGLIDGRSIWRADIEVLRALADSFREKQLWLGTSCSLQHVPHHLDAETSLDSGLRSWLSFAREKVGELIAVAAENAKPDANAAARAALASRRAHPGVKIRKVRDAVATLDQAAANRGRPLEERLKLQRQTLKLPLFPTTTIGSFPQTAEIRRLRARHRKGELDVAGYEAGLDTATRETIRLQEELGLDVLVHGEFERTDMVEFFGEMLEGIAVTANGWVQSYGSRCVKPPVIWGDIVRPSPMTVDVSAKAQALTDKPVKGMLTGPITILQWSFVRDDLPRALVALQLALAIRQEVVDLEAAGLKFIQVDEPGLREGLPLDAAERESYLDAAVRAFRVSVAGVRDETQIHTHMCYAEFDDVAGAIAALEADVISLEASRSRMEALHAVTAGGIGSDVGPGVWDIHSPRVPSVEEMTALLERAADVLPAERLWVNPDCGLKTRGWEETKASLENLVAAAKALRTKVTVGA</sequence>
<comment type="cofactor">
    <cofactor evidence="10">
        <name>Zn(2+)</name>
        <dbReference type="ChEBI" id="CHEBI:29105"/>
    </cofactor>
    <text evidence="10">Binds 1 zinc ion per subunit.</text>
</comment>
<keyword evidence="9 10" id="KW-0486">Methionine biosynthesis</keyword>
<comment type="function">
    <text evidence="1 10">Catalyzes the transfer of a methyl group from 5-methyltetrahydrofolate to homocysteine resulting in methionine formation.</text>
</comment>
<feature type="binding site" evidence="10">
    <location>
        <position position="481"/>
    </location>
    <ligand>
        <name>L-methionine</name>
        <dbReference type="ChEBI" id="CHEBI:57844"/>
    </ligand>
</feature>
<evidence type="ECO:0000256" key="6">
    <source>
        <dbReference type="ARBA" id="ARBA00022679"/>
    </source>
</evidence>
<dbReference type="HAMAP" id="MF_00172">
    <property type="entry name" value="Meth_synth"/>
    <property type="match status" value="1"/>
</dbReference>
<evidence type="ECO:0000256" key="9">
    <source>
        <dbReference type="ARBA" id="ARBA00023167"/>
    </source>
</evidence>
<dbReference type="Gene3D" id="3.20.20.210">
    <property type="match status" value="2"/>
</dbReference>
<evidence type="ECO:0000256" key="1">
    <source>
        <dbReference type="ARBA" id="ARBA00002777"/>
    </source>
</evidence>
<evidence type="ECO:0000313" key="14">
    <source>
        <dbReference type="Proteomes" id="UP001371305"/>
    </source>
</evidence>
<dbReference type="CDD" id="cd03311">
    <property type="entry name" value="CIMS_C_terminal_like"/>
    <property type="match status" value="1"/>
</dbReference>
<dbReference type="InterPro" id="IPR006276">
    <property type="entry name" value="Cobalamin-indep_Met_synthase"/>
</dbReference>
<name>A0ABU9AXY8_9BACT</name>
<evidence type="ECO:0000259" key="12">
    <source>
        <dbReference type="Pfam" id="PF08267"/>
    </source>
</evidence>
<keyword evidence="6 10" id="KW-0808">Transferase</keyword>
<dbReference type="InterPro" id="IPR038071">
    <property type="entry name" value="UROD/MetE-like_sf"/>
</dbReference>
<evidence type="ECO:0000259" key="11">
    <source>
        <dbReference type="Pfam" id="PF01717"/>
    </source>
</evidence>
<keyword evidence="4 10" id="KW-0489">Methyltransferase</keyword>
<keyword evidence="8 10" id="KW-0862">Zinc</keyword>
<dbReference type="GO" id="GO:0032259">
    <property type="term" value="P:methylation"/>
    <property type="evidence" value="ECO:0007669"/>
    <property type="project" value="UniProtKB-KW"/>
</dbReference>
<dbReference type="InterPro" id="IPR002629">
    <property type="entry name" value="Met_Synth_C/arc"/>
</dbReference>
<keyword evidence="14" id="KW-1185">Reference proteome</keyword>
<dbReference type="PANTHER" id="PTHR30519">
    <property type="entry name" value="5-METHYLTETRAHYDROPTEROYLTRIGLUTAMATE--HOMOCYSTEINE METHYLTRANSFERASE"/>
    <property type="match status" value="1"/>
</dbReference>
<organism evidence="13 14">
    <name type="scientific">Luteolibacter soli</name>
    <dbReference type="NCBI Taxonomy" id="3135280"/>
    <lineage>
        <taxon>Bacteria</taxon>
        <taxon>Pseudomonadati</taxon>
        <taxon>Verrucomicrobiota</taxon>
        <taxon>Verrucomicrobiia</taxon>
        <taxon>Verrucomicrobiales</taxon>
        <taxon>Verrucomicrobiaceae</taxon>
        <taxon>Luteolibacter</taxon>
    </lineage>
</organism>
<feature type="binding site" evidence="10">
    <location>
        <position position="117"/>
    </location>
    <ligand>
        <name>5-methyltetrahydropteroyltri-L-glutamate</name>
        <dbReference type="ChEBI" id="CHEBI:58207"/>
    </ligand>
</feature>
<dbReference type="GO" id="GO:0003871">
    <property type="term" value="F:5-methyltetrahydropteroyltriglutamate-homocysteine S-methyltransferase activity"/>
    <property type="evidence" value="ECO:0007669"/>
    <property type="project" value="UniProtKB-EC"/>
</dbReference>
<evidence type="ECO:0000256" key="4">
    <source>
        <dbReference type="ARBA" id="ARBA00022603"/>
    </source>
</evidence>
<evidence type="ECO:0000256" key="3">
    <source>
        <dbReference type="ARBA" id="ARBA00009553"/>
    </source>
</evidence>
<evidence type="ECO:0000256" key="2">
    <source>
        <dbReference type="ARBA" id="ARBA00004681"/>
    </source>
</evidence>
<keyword evidence="7 10" id="KW-0479">Metal-binding</keyword>
<feature type="active site" description="Proton donor" evidence="10">
    <location>
        <position position="691"/>
    </location>
</feature>
<dbReference type="InterPro" id="IPR013215">
    <property type="entry name" value="Cbl-indep_Met_Synth_N"/>
</dbReference>
<dbReference type="RefSeq" id="WP_341406388.1">
    <property type="nucleotide sequence ID" value="NZ_JBBUKT010000008.1"/>
</dbReference>
<dbReference type="NCBIfam" id="NF003556">
    <property type="entry name" value="PRK05222.1"/>
    <property type="match status" value="1"/>
</dbReference>
<gene>
    <name evidence="10 13" type="primary">metE</name>
    <name evidence="13" type="ORF">WKV53_19115</name>
</gene>
<feature type="binding site" evidence="10">
    <location>
        <position position="481"/>
    </location>
    <ligand>
        <name>L-homocysteine</name>
        <dbReference type="ChEBI" id="CHEBI:58199"/>
    </ligand>
</feature>
<comment type="caution">
    <text evidence="13">The sequence shown here is derived from an EMBL/GenBank/DDBJ whole genome shotgun (WGS) entry which is preliminary data.</text>
</comment>
<feature type="binding site" evidence="10">
    <location>
        <begin position="428"/>
        <end position="430"/>
    </location>
    <ligand>
        <name>L-methionine</name>
        <dbReference type="ChEBI" id="CHEBI:57844"/>
    </ligand>
</feature>
<feature type="binding site" evidence="10">
    <location>
        <position position="638"/>
    </location>
    <ligand>
        <name>Zn(2+)</name>
        <dbReference type="ChEBI" id="CHEBI:29105"/>
        <note>catalytic</note>
    </ligand>
</feature>